<organism evidence="1">
    <name type="scientific">uncultured Caudovirales phage</name>
    <dbReference type="NCBI Taxonomy" id="2100421"/>
    <lineage>
        <taxon>Viruses</taxon>
        <taxon>Duplodnaviria</taxon>
        <taxon>Heunggongvirae</taxon>
        <taxon>Uroviricota</taxon>
        <taxon>Caudoviricetes</taxon>
        <taxon>Peduoviridae</taxon>
        <taxon>Maltschvirus</taxon>
        <taxon>Maltschvirus maltsch</taxon>
    </lineage>
</organism>
<reference evidence="1" key="1">
    <citation type="submission" date="2020-05" db="EMBL/GenBank/DDBJ databases">
        <authorList>
            <person name="Chiriac C."/>
            <person name="Salcher M."/>
            <person name="Ghai R."/>
            <person name="Kavagutti S V."/>
        </authorList>
    </citation>
    <scope>NUCLEOTIDE SEQUENCE</scope>
</reference>
<evidence type="ECO:0000313" key="1">
    <source>
        <dbReference type="EMBL" id="CAB4171613.1"/>
    </source>
</evidence>
<dbReference type="EMBL" id="LR797289">
    <property type="protein sequence ID" value="CAB4200706.1"/>
    <property type="molecule type" value="Genomic_DNA"/>
</dbReference>
<dbReference type="EMBL" id="LR796873">
    <property type="protein sequence ID" value="CAB4171613.1"/>
    <property type="molecule type" value="Genomic_DNA"/>
</dbReference>
<evidence type="ECO:0000313" key="2">
    <source>
        <dbReference type="EMBL" id="CAB4200706.1"/>
    </source>
</evidence>
<gene>
    <name evidence="2" type="ORF">UFOVP1354_60</name>
    <name evidence="3" type="ORF">UFOVP1547_58</name>
    <name evidence="1" type="ORF">UFOVP930_6</name>
</gene>
<name>A0A6J5PJE2_9CAUD</name>
<sequence length="235" mass="26014">MQIKYDFSGLNKALSQKIQIPGNSLVNVVQDAAMKVLIGTGTGEGLVQLTRKATVERIKSDMNVPVSGKIGGGSGRTITRPRLFWLSLQWLKQNGRAFSKEAVREVMSVILKMRIKSRAYIAAGWLHCARDLHEKSPYLQKKHRLTRLKARNIPMVDKAANGTAAQSFSVTYTGNKECKVTLYNTSRGGDTVGMEFVQQAIDNATADVQVYLDKKVAMDVLKQITKNGNFSYSQS</sequence>
<proteinExistence type="predicted"/>
<protein>
    <submittedName>
        <fullName evidence="1">Uncharacterized protein</fullName>
    </submittedName>
</protein>
<evidence type="ECO:0000313" key="3">
    <source>
        <dbReference type="EMBL" id="CAB5238578.1"/>
    </source>
</evidence>
<accession>A0A6J5PJE2</accession>
<dbReference type="EMBL" id="LR798461">
    <property type="protein sequence ID" value="CAB5238578.1"/>
    <property type="molecule type" value="Genomic_DNA"/>
</dbReference>